<sequence>MRATPIAICGETRTGKSTAAKYLIDKLKMVPFSFGAELKKGFHKEYPHILTNPKPVKGYRLYGELKRYVEGNDVWIKKCFDLINRYEEVAENYSWHGIIPEEERVFRPIIDDLRQEDEFIACQENGFFTIRIESSKEVRRQRMIEAGDEFTEEDLEFGPESHVNKFDVDFVVNNNGSLAELYEQLDAIVATLTKEG</sequence>
<accession>U5PXW4</accession>
<reference evidence="1 2" key="1">
    <citation type="journal article" date="2013" name="Genome Announc.">
        <title>Complete Genome of Bacillus subtilis Myophage Grass.</title>
        <authorList>
            <person name="Miller S.Y."/>
            <person name="Colquhoun J.M."/>
            <person name="Perl A.L."/>
            <person name="Chamakura K.R."/>
            <person name="Kuty Everett G.F."/>
        </authorList>
    </citation>
    <scope>NUCLEOTIDE SEQUENCE [LARGE SCALE GENOMIC DNA]</scope>
</reference>
<dbReference type="Proteomes" id="UP000017648">
    <property type="component" value="Segment"/>
</dbReference>
<dbReference type="Pfam" id="PF13238">
    <property type="entry name" value="AAA_18"/>
    <property type="match status" value="1"/>
</dbReference>
<keyword evidence="1" id="KW-0418">Kinase</keyword>
<protein>
    <submittedName>
        <fullName evidence="1">Deoxynucleotide monophosphate kinase</fullName>
    </submittedName>
</protein>
<organism evidence="1 2">
    <name type="scientific">Bacillus phage Grass</name>
    <dbReference type="NCBI Taxonomy" id="1406785"/>
    <lineage>
        <taxon>Viruses</taxon>
        <taxon>Duplodnaviria</taxon>
        <taxon>Heunggongvirae</taxon>
        <taxon>Uroviricota</taxon>
        <taxon>Caudoviricetes</taxon>
        <taxon>Herelleviridae</taxon>
        <taxon>Bastillevirinae</taxon>
        <taxon>Nitunavirus</taxon>
        <taxon>Nitunavirus grass</taxon>
    </lineage>
</organism>
<keyword evidence="1" id="KW-0808">Transferase</keyword>
<dbReference type="OrthoDB" id="9152at10239"/>
<dbReference type="GeneID" id="17959962"/>
<dbReference type="InterPro" id="IPR027417">
    <property type="entry name" value="P-loop_NTPase"/>
</dbReference>
<dbReference type="KEGG" id="vg:17959962"/>
<evidence type="ECO:0000313" key="2">
    <source>
        <dbReference type="Proteomes" id="UP000017648"/>
    </source>
</evidence>
<gene>
    <name evidence="1" type="ORF">Grass_38</name>
</gene>
<name>U5PXW4_BPGRA</name>
<dbReference type="Gene3D" id="3.40.50.300">
    <property type="entry name" value="P-loop containing nucleotide triphosphate hydrolases"/>
    <property type="match status" value="1"/>
</dbReference>
<keyword evidence="2" id="KW-1185">Reference proteome</keyword>
<dbReference type="EMBL" id="KF669652">
    <property type="protein sequence ID" value="AGY47303.1"/>
    <property type="molecule type" value="Genomic_DNA"/>
</dbReference>
<organismHost>
    <name type="scientific">Bacillus subtilis</name>
    <dbReference type="NCBI Taxonomy" id="1423"/>
</organismHost>
<dbReference type="SUPFAM" id="SSF52540">
    <property type="entry name" value="P-loop containing nucleoside triphosphate hydrolases"/>
    <property type="match status" value="1"/>
</dbReference>
<dbReference type="GO" id="GO:0016301">
    <property type="term" value="F:kinase activity"/>
    <property type="evidence" value="ECO:0007669"/>
    <property type="project" value="UniProtKB-KW"/>
</dbReference>
<dbReference type="RefSeq" id="YP_008771404.1">
    <property type="nucleotide sequence ID" value="NC_022771.1"/>
</dbReference>
<proteinExistence type="predicted"/>
<evidence type="ECO:0000313" key="1">
    <source>
        <dbReference type="EMBL" id="AGY47303.1"/>
    </source>
</evidence>